<proteinExistence type="predicted"/>
<evidence type="ECO:0000256" key="1">
    <source>
        <dbReference type="ARBA" id="ARBA00047473"/>
    </source>
</evidence>
<dbReference type="PANTHER" id="PTHR11374:SF3">
    <property type="entry name" value="UDP-GLUCOSE 6-DEHYDROGENASE"/>
    <property type="match status" value="1"/>
</dbReference>
<accession>A0ABD1WJH7</accession>
<gene>
    <name evidence="3" type="ORF">Fot_11366</name>
</gene>
<organism evidence="3 4">
    <name type="scientific">Forsythia ovata</name>
    <dbReference type="NCBI Taxonomy" id="205694"/>
    <lineage>
        <taxon>Eukaryota</taxon>
        <taxon>Viridiplantae</taxon>
        <taxon>Streptophyta</taxon>
        <taxon>Embryophyta</taxon>
        <taxon>Tracheophyta</taxon>
        <taxon>Spermatophyta</taxon>
        <taxon>Magnoliopsida</taxon>
        <taxon>eudicotyledons</taxon>
        <taxon>Gunneridae</taxon>
        <taxon>Pentapetalae</taxon>
        <taxon>asterids</taxon>
        <taxon>lamiids</taxon>
        <taxon>Lamiales</taxon>
        <taxon>Oleaceae</taxon>
        <taxon>Forsythieae</taxon>
        <taxon>Forsythia</taxon>
    </lineage>
</organism>
<dbReference type="EMBL" id="JBFOLJ010000003">
    <property type="protein sequence ID" value="KAL2549836.1"/>
    <property type="molecule type" value="Genomic_DNA"/>
</dbReference>
<evidence type="ECO:0000313" key="3">
    <source>
        <dbReference type="EMBL" id="KAL2549836.1"/>
    </source>
</evidence>
<dbReference type="InterPro" id="IPR001732">
    <property type="entry name" value="UDP-Glc/GDP-Man_DH_N"/>
</dbReference>
<dbReference type="AlphaFoldDB" id="A0ABD1WJH7"/>
<feature type="domain" description="UDP-glucose/GDP-mannose dehydrogenase N-terminal" evidence="2">
    <location>
        <begin position="45"/>
        <end position="194"/>
    </location>
</feature>
<evidence type="ECO:0000259" key="2">
    <source>
        <dbReference type="Pfam" id="PF03721"/>
    </source>
</evidence>
<evidence type="ECO:0000313" key="4">
    <source>
        <dbReference type="Proteomes" id="UP001604277"/>
    </source>
</evidence>
<dbReference type="Proteomes" id="UP001604277">
    <property type="component" value="Unassembled WGS sequence"/>
</dbReference>
<keyword evidence="4" id="KW-1185">Reference proteome</keyword>
<dbReference type="Pfam" id="PF03721">
    <property type="entry name" value="UDPG_MGDP_dh_N"/>
    <property type="match status" value="1"/>
</dbReference>
<dbReference type="GO" id="GO:0003979">
    <property type="term" value="F:UDP-glucose 6-dehydrogenase activity"/>
    <property type="evidence" value="ECO:0007669"/>
    <property type="project" value="UniProtKB-EC"/>
</dbReference>
<name>A0ABD1WJH7_9LAMI</name>
<sequence length="216" mass="24261">MDGSAHVVDETPTWHTFEDNSGVQQWQSLPTSAHPLKWLSWIIVARVTAWNNDQLHIYEPGFDVVVKQCRGKNLFFSTDVENHIFEADIIFVSVNTPTKTQGLCAKKTADLMYWESAARMIADVSKSDKIVVEKSTFPVKTVEAIERILTHNSKGINYQILSNPEFLVEGTAIRDLFGPDRILIGGKETTERQKAIQALMGASRKHNKSTTKSSVE</sequence>
<comment type="catalytic activity">
    <reaction evidence="1">
        <text>UDP-alpha-D-glucose + 2 NAD(+) + H2O = UDP-alpha-D-glucuronate + 2 NADH + 3 H(+)</text>
        <dbReference type="Rhea" id="RHEA:23596"/>
        <dbReference type="ChEBI" id="CHEBI:15377"/>
        <dbReference type="ChEBI" id="CHEBI:15378"/>
        <dbReference type="ChEBI" id="CHEBI:57540"/>
        <dbReference type="ChEBI" id="CHEBI:57945"/>
        <dbReference type="ChEBI" id="CHEBI:58052"/>
        <dbReference type="ChEBI" id="CHEBI:58885"/>
        <dbReference type="EC" id="1.1.1.22"/>
    </reaction>
</comment>
<dbReference type="InterPro" id="IPR036291">
    <property type="entry name" value="NAD(P)-bd_dom_sf"/>
</dbReference>
<dbReference type="InterPro" id="IPR028356">
    <property type="entry name" value="UDPglc_DH_euk"/>
</dbReference>
<comment type="caution">
    <text evidence="3">The sequence shown here is derived from an EMBL/GenBank/DDBJ whole genome shotgun (WGS) entry which is preliminary data.</text>
</comment>
<dbReference type="PANTHER" id="PTHR11374">
    <property type="entry name" value="UDP-GLUCOSE DEHYDROGENASE/UDP-MANNAC DEHYDROGENASE"/>
    <property type="match status" value="1"/>
</dbReference>
<dbReference type="SUPFAM" id="SSF51735">
    <property type="entry name" value="NAD(P)-binding Rossmann-fold domains"/>
    <property type="match status" value="1"/>
</dbReference>
<protein>
    <submittedName>
        <fullName evidence="3">UDP-glucose 6-dehydrogenase 3</fullName>
    </submittedName>
</protein>
<dbReference type="Gene3D" id="3.40.50.720">
    <property type="entry name" value="NAD(P)-binding Rossmann-like Domain"/>
    <property type="match status" value="1"/>
</dbReference>
<reference evidence="4" key="1">
    <citation type="submission" date="2024-07" db="EMBL/GenBank/DDBJ databases">
        <title>Two chromosome-level genome assemblies of Korean endemic species Abeliophyllum distichum and Forsythia ovata (Oleaceae).</title>
        <authorList>
            <person name="Jang H."/>
        </authorList>
    </citation>
    <scope>NUCLEOTIDE SEQUENCE [LARGE SCALE GENOMIC DNA]</scope>
</reference>